<dbReference type="Proteomes" id="UP000250235">
    <property type="component" value="Unassembled WGS sequence"/>
</dbReference>
<accession>A0A2Z7BVI6</accession>
<reference evidence="1 2" key="1">
    <citation type="journal article" date="2015" name="Proc. Natl. Acad. Sci. U.S.A.">
        <title>The resurrection genome of Boea hygrometrica: A blueprint for survival of dehydration.</title>
        <authorList>
            <person name="Xiao L."/>
            <person name="Yang G."/>
            <person name="Zhang L."/>
            <person name="Yang X."/>
            <person name="Zhao S."/>
            <person name="Ji Z."/>
            <person name="Zhou Q."/>
            <person name="Hu M."/>
            <person name="Wang Y."/>
            <person name="Chen M."/>
            <person name="Xu Y."/>
            <person name="Jin H."/>
            <person name="Xiao X."/>
            <person name="Hu G."/>
            <person name="Bao F."/>
            <person name="Hu Y."/>
            <person name="Wan P."/>
            <person name="Li L."/>
            <person name="Deng X."/>
            <person name="Kuang T."/>
            <person name="Xiang C."/>
            <person name="Zhu J.K."/>
            <person name="Oliver M.J."/>
            <person name="He Y."/>
        </authorList>
    </citation>
    <scope>NUCLEOTIDE SEQUENCE [LARGE SCALE GENOMIC DNA]</scope>
    <source>
        <strain evidence="2">cv. XS01</strain>
    </source>
</reference>
<evidence type="ECO:0000313" key="1">
    <source>
        <dbReference type="EMBL" id="KZV36075.1"/>
    </source>
</evidence>
<sequence length="274" mass="31493">MAGLEMETSKAEPADRNQAQAKLNKDAYVDSNPYVESSVDKYAYVEVQLYLLLVASRIEKSDGEVFKRMIHQRILSDAGVAGPAGAQRTISWKQMRAVSWKQMRAVSYGFQQMMLSAKEKRRRIVNSADGFQQMDFSRWRKVQKLKRRRVENQQMKRSANAEATSCWNSAGRAFVLNREVQQFTLFLIPTKRERIVRTCMRSAKEKINQTFHEEKMKQLVHKDVINSGVESAVEEVNEPDVVVRLLTYQMLINIGESAVGTTNIKTADEIYEEN</sequence>
<name>A0A2Z7BVI6_9LAMI</name>
<dbReference type="EMBL" id="KV003936">
    <property type="protein sequence ID" value="KZV36075.1"/>
    <property type="molecule type" value="Genomic_DNA"/>
</dbReference>
<evidence type="ECO:0000313" key="2">
    <source>
        <dbReference type="Proteomes" id="UP000250235"/>
    </source>
</evidence>
<organism evidence="1 2">
    <name type="scientific">Dorcoceras hygrometricum</name>
    <dbReference type="NCBI Taxonomy" id="472368"/>
    <lineage>
        <taxon>Eukaryota</taxon>
        <taxon>Viridiplantae</taxon>
        <taxon>Streptophyta</taxon>
        <taxon>Embryophyta</taxon>
        <taxon>Tracheophyta</taxon>
        <taxon>Spermatophyta</taxon>
        <taxon>Magnoliopsida</taxon>
        <taxon>eudicotyledons</taxon>
        <taxon>Gunneridae</taxon>
        <taxon>Pentapetalae</taxon>
        <taxon>asterids</taxon>
        <taxon>lamiids</taxon>
        <taxon>Lamiales</taxon>
        <taxon>Gesneriaceae</taxon>
        <taxon>Didymocarpoideae</taxon>
        <taxon>Trichosporeae</taxon>
        <taxon>Loxocarpinae</taxon>
        <taxon>Dorcoceras</taxon>
    </lineage>
</organism>
<proteinExistence type="predicted"/>
<protein>
    <submittedName>
        <fullName evidence="1">Uncharacterized protein</fullName>
    </submittedName>
</protein>
<gene>
    <name evidence="1" type="ORF">F511_23272</name>
</gene>
<dbReference type="AlphaFoldDB" id="A0A2Z7BVI6"/>
<keyword evidence="2" id="KW-1185">Reference proteome</keyword>